<gene>
    <name evidence="1" type="ORF">OZ911_18315</name>
</gene>
<sequence length="225" mass="24514">MKRDIPMPTENRSSTIEQHDHIEGILGMVSVPEGYMLVERSIWTEKQVDAATACITRLKGVPTMTDRALAMAAIDAAQCTAPDIALSDLLPAPQPQPEPIAWMVGTAIWWTKEEAERDAAATGLPIVGLGPMTESSAPAIPDGYCLMPRRLTAENGAKALLLGEFKLEVTRECPECLELDDPAEGCEICDGEGEFAQRHTIPWDQIKFIYSEAVKGLALEPEVAR</sequence>
<name>A0ACD4P1Y6_9PSED</name>
<keyword evidence="2" id="KW-1185">Reference proteome</keyword>
<proteinExistence type="predicted"/>
<reference evidence="1" key="1">
    <citation type="journal article" date="2024" name="Int. J. Syst. Evol. Microbiol.">
        <title>Pseudomonas fortuita sp. nov., isolated from the endosphere of a wild yam.</title>
        <authorList>
            <person name="Carlier A."/>
            <person name="Beaumel M."/>
            <person name="Moreau S."/>
            <person name="Acar T."/>
            <person name="Sana T.G."/>
            <person name="Cnockaert M."/>
            <person name="Vandamme P."/>
        </authorList>
    </citation>
    <scope>NUCLEOTIDE SEQUENCE</scope>
    <source>
        <strain evidence="1">GMI12077</strain>
    </source>
</reference>
<accession>A0ACD4P1Y6</accession>
<protein>
    <submittedName>
        <fullName evidence="1">Uncharacterized protein</fullName>
    </submittedName>
</protein>
<dbReference type="EMBL" id="CP114035">
    <property type="protein sequence ID" value="WAP61873.1"/>
    <property type="molecule type" value="Genomic_DNA"/>
</dbReference>
<organism evidence="1 2">
    <name type="scientific">Pseudomonas fortuita</name>
    <dbReference type="NCBI Taxonomy" id="3233375"/>
    <lineage>
        <taxon>Bacteria</taxon>
        <taxon>Pseudomonadati</taxon>
        <taxon>Pseudomonadota</taxon>
        <taxon>Gammaproteobacteria</taxon>
        <taxon>Pseudomonadales</taxon>
        <taxon>Pseudomonadaceae</taxon>
        <taxon>Pseudomonas</taxon>
    </lineage>
</organism>
<evidence type="ECO:0000313" key="2">
    <source>
        <dbReference type="Proteomes" id="UP001163982"/>
    </source>
</evidence>
<dbReference type="Proteomes" id="UP001163982">
    <property type="component" value="Chromosome"/>
</dbReference>
<evidence type="ECO:0000313" key="1">
    <source>
        <dbReference type="EMBL" id="WAP61873.1"/>
    </source>
</evidence>